<evidence type="ECO:0000256" key="8">
    <source>
        <dbReference type="ARBA" id="ARBA00022829"/>
    </source>
</evidence>
<feature type="transmembrane region" description="Helical" evidence="16">
    <location>
        <begin position="20"/>
        <end position="38"/>
    </location>
</feature>
<keyword evidence="8" id="KW-0159">Chromosome partition</keyword>
<dbReference type="SUPFAM" id="SSF46785">
    <property type="entry name" value="Winged helix' DNA-binding domain"/>
    <property type="match status" value="1"/>
</dbReference>
<evidence type="ECO:0000256" key="1">
    <source>
        <dbReference type="ARBA" id="ARBA00004651"/>
    </source>
</evidence>
<dbReference type="InterPro" id="IPR002543">
    <property type="entry name" value="FtsK_dom"/>
</dbReference>
<evidence type="ECO:0000256" key="12">
    <source>
        <dbReference type="ARBA" id="ARBA00023136"/>
    </source>
</evidence>
<dbReference type="GO" id="GO:0007059">
    <property type="term" value="P:chromosome segregation"/>
    <property type="evidence" value="ECO:0007669"/>
    <property type="project" value="UniProtKB-KW"/>
</dbReference>
<evidence type="ECO:0000256" key="15">
    <source>
        <dbReference type="SAM" id="MobiDB-lite"/>
    </source>
</evidence>
<feature type="region of interest" description="Disordered" evidence="15">
    <location>
        <begin position="401"/>
        <end position="462"/>
    </location>
</feature>
<keyword evidence="9 14" id="KW-0067">ATP-binding</keyword>
<evidence type="ECO:0000256" key="13">
    <source>
        <dbReference type="ARBA" id="ARBA00023306"/>
    </source>
</evidence>
<feature type="region of interest" description="Disordered" evidence="15">
    <location>
        <begin position="294"/>
        <end position="341"/>
    </location>
</feature>
<name>A0A662ZET6_9GAMM</name>
<dbReference type="AlphaFoldDB" id="A0A662ZET6"/>
<dbReference type="Gene3D" id="3.30.980.40">
    <property type="match status" value="1"/>
</dbReference>
<dbReference type="Pfam" id="PF13491">
    <property type="entry name" value="FtsK_4TM"/>
    <property type="match status" value="1"/>
</dbReference>
<dbReference type="GO" id="GO:0003677">
    <property type="term" value="F:DNA binding"/>
    <property type="evidence" value="ECO:0007669"/>
    <property type="project" value="UniProtKB-KW"/>
</dbReference>
<organism evidence="18 19">
    <name type="scientific">Ruminobacter amylophilus</name>
    <dbReference type="NCBI Taxonomy" id="867"/>
    <lineage>
        <taxon>Bacteria</taxon>
        <taxon>Pseudomonadati</taxon>
        <taxon>Pseudomonadota</taxon>
        <taxon>Gammaproteobacteria</taxon>
        <taxon>Aeromonadales</taxon>
        <taxon>Succinivibrionaceae</taxon>
        <taxon>Ruminobacter</taxon>
    </lineage>
</organism>
<reference evidence="18 19" key="1">
    <citation type="submission" date="2016-10" db="EMBL/GenBank/DDBJ databases">
        <authorList>
            <person name="Varghese N."/>
            <person name="Submissions S."/>
        </authorList>
    </citation>
    <scope>NUCLEOTIDE SEQUENCE [LARGE SCALE GENOMIC DNA]</scope>
    <source>
        <strain evidence="18 19">DSM 1361</strain>
    </source>
</reference>
<dbReference type="Gene3D" id="3.40.50.300">
    <property type="entry name" value="P-loop containing nucleotide triphosphate hydrolases"/>
    <property type="match status" value="1"/>
</dbReference>
<feature type="compositionally biased region" description="Low complexity" evidence="15">
    <location>
        <begin position="321"/>
        <end position="332"/>
    </location>
</feature>
<dbReference type="Gene3D" id="1.10.10.10">
    <property type="entry name" value="Winged helix-like DNA-binding domain superfamily/Winged helix DNA-binding domain"/>
    <property type="match status" value="1"/>
</dbReference>
<keyword evidence="12 16" id="KW-0472">Membrane</keyword>
<keyword evidence="11" id="KW-0238">DNA-binding</keyword>
<evidence type="ECO:0000256" key="6">
    <source>
        <dbReference type="ARBA" id="ARBA00022692"/>
    </source>
</evidence>
<dbReference type="PROSITE" id="PS50901">
    <property type="entry name" value="FTSK"/>
    <property type="match status" value="1"/>
</dbReference>
<dbReference type="Pfam" id="PF17854">
    <property type="entry name" value="FtsK_alpha"/>
    <property type="match status" value="1"/>
</dbReference>
<feature type="compositionally biased region" description="Basic and acidic residues" evidence="15">
    <location>
        <begin position="680"/>
        <end position="693"/>
    </location>
</feature>
<dbReference type="SMART" id="SM00843">
    <property type="entry name" value="Ftsk_gamma"/>
    <property type="match status" value="1"/>
</dbReference>
<protein>
    <recommendedName>
        <fullName evidence="3">DNA translocase FtsK</fullName>
    </recommendedName>
</protein>
<dbReference type="EMBL" id="FOXF01000004">
    <property type="protein sequence ID" value="SFP08264.1"/>
    <property type="molecule type" value="Genomic_DNA"/>
</dbReference>
<evidence type="ECO:0000256" key="16">
    <source>
        <dbReference type="SAM" id="Phobius"/>
    </source>
</evidence>
<comment type="subcellular location">
    <subcellularLocation>
        <location evidence="1">Cell membrane</location>
        <topology evidence="1">Multi-pass membrane protein</topology>
    </subcellularLocation>
</comment>
<dbReference type="InterPro" id="IPR036388">
    <property type="entry name" value="WH-like_DNA-bd_sf"/>
</dbReference>
<dbReference type="InterPro" id="IPR036390">
    <property type="entry name" value="WH_DNA-bd_sf"/>
</dbReference>
<evidence type="ECO:0000313" key="18">
    <source>
        <dbReference type="EMBL" id="SFP08264.1"/>
    </source>
</evidence>
<dbReference type="CDD" id="cd01127">
    <property type="entry name" value="TrwB_TraG_TraD_VirD4"/>
    <property type="match status" value="1"/>
</dbReference>
<keyword evidence="5" id="KW-0132">Cell division</keyword>
<evidence type="ECO:0000256" key="2">
    <source>
        <dbReference type="ARBA" id="ARBA00006474"/>
    </source>
</evidence>
<keyword evidence="13" id="KW-0131">Cell cycle</keyword>
<accession>A0A662ZET6</accession>
<keyword evidence="10 16" id="KW-1133">Transmembrane helix</keyword>
<evidence type="ECO:0000256" key="4">
    <source>
        <dbReference type="ARBA" id="ARBA00022475"/>
    </source>
</evidence>
<keyword evidence="4" id="KW-1003">Cell membrane</keyword>
<evidence type="ECO:0000256" key="10">
    <source>
        <dbReference type="ARBA" id="ARBA00022989"/>
    </source>
</evidence>
<dbReference type="GO" id="GO:0005524">
    <property type="term" value="F:ATP binding"/>
    <property type="evidence" value="ECO:0007669"/>
    <property type="project" value="UniProtKB-UniRule"/>
</dbReference>
<sequence>MFSSGNNPDTLSKGILKEIIFILLLFLFILLLCALLSHNPDDNNWSPDIANHTRISNAMGYFGARVSETMFQWFGKCAYILPFLMLYVGNILLARGQSILRYNFGIAGVRILGLNLVIVSLCSLATKVSFLEGDDFAGGGQLGVICFDQLYAMMGYNGAILMYIVLLIIGIICATGWSLSAICGAVGAIVLAVFDFRNSMAYLGELFRGGGNGRSGSADGLYSDEDEENYDGNISFNLVDEDSGKVSIEVPKELMAQSEPLEKTPDPAVVTEQAPAADTAAPADDGITVPDDLVDFSKPNIAPRSDDLSIPGLGSANPDIQRQAPAQAKAQPLNDGDRIEPTLDLSAVDGLVSSGNGVSSSTAEDCGGATFAASHPEMAAAASASVIPEVARSMAGDVPADFKSASLPPSAPAPEPQVQTGTGRFSSYAAPGPSPIKTPERVTPPADGVLRTAQGEPTTLGEPVKYASSYVLPPHGQENAADTAPEKTAGIVNEEAPANLSAADVNLEASTDRDASLTNLNPDGAGSFVIKNDEAAERHPEITSRPQPEKSGFERVEPHFSGFDGEHAGRSLGEAVHEASSGYNPYADEERAAFGGSRGDDADSRTEEFLRAVGENGISPYATSFNDREAASGNVIDFATIQHSPEGLEPIPAGFTIVNKPNAGENYGASSAPAAAPQNRDTERNGDGARFVSHDDLPDAIRYKSGHYEYDSGEELSTFPSTAIFKAPTAQKATREADIQAMITRLDNAFEQYRIEAHVAEETVVDQYGQSKRVKLYKTGPVVTRFFIDLGTTPLNKIQRVSQDLARSLLVPSARVIPTIPGTAYVGIEIPNSDRHTVNMRELLESEVFRNAKGNLTVCLGKDVEGNPVLYDLTKAPHLLVAGTTGSGKSVGINTMLVSLLMKLTPDKLRLIMVDPKILEFSVYRDIPHLLTPIITDMSKVMGVLKWACDEMDHRYMLLERIGVRAIDNYNEIIRSNIARGVVLKDPTWKPSDSMDMEAPALKPLPYILIVIDEFADLIMQKAKQRGELESLVARLAQKARACGIHLILATQSPRKEVITGIIKSNFPSQISFKVKSSMESRIIIDEIGAESLLGRGDMLIKFNDGTNVTKRAHGAFISDEEVNAFADAWRARGKPEYVDMISSYGEEEDMSGAAGSVGSASSSSSASDNAMYDSVVEFCGELKRANKNFSVSVIQRHFAIGYNRASRIADRLEENGIISAPIGKTGIREILVDF</sequence>
<feature type="transmembrane region" description="Helical" evidence="16">
    <location>
        <begin position="73"/>
        <end position="93"/>
    </location>
</feature>
<feature type="binding site" evidence="14">
    <location>
        <begin position="883"/>
        <end position="890"/>
    </location>
    <ligand>
        <name>ATP</name>
        <dbReference type="ChEBI" id="CHEBI:30616"/>
    </ligand>
</feature>
<dbReference type="GO" id="GO:0051301">
    <property type="term" value="P:cell division"/>
    <property type="evidence" value="ECO:0007669"/>
    <property type="project" value="UniProtKB-KW"/>
</dbReference>
<evidence type="ECO:0000256" key="9">
    <source>
        <dbReference type="ARBA" id="ARBA00022840"/>
    </source>
</evidence>
<dbReference type="RefSeq" id="WP_093140521.1">
    <property type="nucleotide sequence ID" value="NZ_FOXF01000004.1"/>
</dbReference>
<dbReference type="InterPro" id="IPR041027">
    <property type="entry name" value="FtsK_alpha"/>
</dbReference>
<dbReference type="PANTHER" id="PTHR22683:SF41">
    <property type="entry name" value="DNA TRANSLOCASE FTSK"/>
    <property type="match status" value="1"/>
</dbReference>
<evidence type="ECO:0000313" key="19">
    <source>
        <dbReference type="Proteomes" id="UP000243745"/>
    </source>
</evidence>
<feature type="region of interest" description="Disordered" evidence="15">
    <location>
        <begin position="534"/>
        <end position="568"/>
    </location>
</feature>
<dbReference type="InterPro" id="IPR018541">
    <property type="entry name" value="Ftsk_gamma"/>
</dbReference>
<dbReference type="Proteomes" id="UP000243745">
    <property type="component" value="Unassembled WGS sequence"/>
</dbReference>
<dbReference type="InterPro" id="IPR025199">
    <property type="entry name" value="FtsK_4TM"/>
</dbReference>
<evidence type="ECO:0000259" key="17">
    <source>
        <dbReference type="PROSITE" id="PS50901"/>
    </source>
</evidence>
<gene>
    <name evidence="18" type="ORF">SAMN02910344_00404</name>
</gene>
<dbReference type="Pfam" id="PF01580">
    <property type="entry name" value="FtsK_SpoIIIE"/>
    <property type="match status" value="1"/>
</dbReference>
<dbReference type="Pfam" id="PF09397">
    <property type="entry name" value="FtsK_gamma"/>
    <property type="match status" value="1"/>
</dbReference>
<keyword evidence="7 14" id="KW-0547">Nucleotide-binding</keyword>
<feature type="transmembrane region" description="Helical" evidence="16">
    <location>
        <begin position="160"/>
        <end position="193"/>
    </location>
</feature>
<dbReference type="InterPro" id="IPR027417">
    <property type="entry name" value="P-loop_NTPase"/>
</dbReference>
<dbReference type="PANTHER" id="PTHR22683">
    <property type="entry name" value="SPORULATION PROTEIN RELATED"/>
    <property type="match status" value="1"/>
</dbReference>
<dbReference type="SUPFAM" id="SSF52540">
    <property type="entry name" value="P-loop containing nucleoside triphosphate hydrolases"/>
    <property type="match status" value="1"/>
</dbReference>
<feature type="domain" description="FtsK" evidence="17">
    <location>
        <begin position="866"/>
        <end position="1082"/>
    </location>
</feature>
<comment type="similarity">
    <text evidence="2">Belongs to the FtsK/SpoIIIE/SftA family.</text>
</comment>
<evidence type="ECO:0000256" key="11">
    <source>
        <dbReference type="ARBA" id="ARBA00023125"/>
    </source>
</evidence>
<evidence type="ECO:0000256" key="14">
    <source>
        <dbReference type="PROSITE-ProRule" id="PRU00289"/>
    </source>
</evidence>
<feature type="region of interest" description="Disordered" evidence="15">
    <location>
        <begin position="666"/>
        <end position="693"/>
    </location>
</feature>
<proteinExistence type="inferred from homology"/>
<evidence type="ECO:0000256" key="5">
    <source>
        <dbReference type="ARBA" id="ARBA00022618"/>
    </source>
</evidence>
<evidence type="ECO:0000256" key="7">
    <source>
        <dbReference type="ARBA" id="ARBA00022741"/>
    </source>
</evidence>
<keyword evidence="6 16" id="KW-0812">Transmembrane</keyword>
<dbReference type="InterPro" id="IPR050206">
    <property type="entry name" value="FtsK/SpoIIIE/SftA"/>
</dbReference>
<dbReference type="OrthoDB" id="9807790at2"/>
<dbReference type="GO" id="GO:0005886">
    <property type="term" value="C:plasma membrane"/>
    <property type="evidence" value="ECO:0007669"/>
    <property type="project" value="UniProtKB-SubCell"/>
</dbReference>
<evidence type="ECO:0000256" key="3">
    <source>
        <dbReference type="ARBA" id="ARBA00020887"/>
    </source>
</evidence>
<feature type="transmembrane region" description="Helical" evidence="16">
    <location>
        <begin position="105"/>
        <end position="126"/>
    </location>
</feature>
<keyword evidence="19" id="KW-1185">Reference proteome</keyword>